<dbReference type="InterPro" id="IPR045585">
    <property type="entry name" value="CdaA_N"/>
</dbReference>
<name>A0A1H3YYN4_9FIRM</name>
<dbReference type="InterPro" id="IPR003390">
    <property type="entry name" value="DNA_integrity_scan_DisA_N"/>
</dbReference>
<evidence type="ECO:0000256" key="1">
    <source>
        <dbReference type="ARBA" id="ARBA00000877"/>
    </source>
</evidence>
<keyword evidence="3 10" id="KW-0808">Transferase</keyword>
<protein>
    <recommendedName>
        <fullName evidence="10">Diadenylate cyclase</fullName>
        <shortName evidence="10">DAC</shortName>
        <ecNumber evidence="10">2.7.7.85</ecNumber>
    </recommendedName>
    <alternativeName>
        <fullName evidence="10">Cyclic-di-AMP synthase</fullName>
        <shortName evidence="10">c-di-AMP synthase</shortName>
    </alternativeName>
</protein>
<proteinExistence type="inferred from homology"/>
<organism evidence="13 14">
    <name type="scientific">Eubacterium aggregans</name>
    <dbReference type="NCBI Taxonomy" id="81409"/>
    <lineage>
        <taxon>Bacteria</taxon>
        <taxon>Bacillati</taxon>
        <taxon>Bacillota</taxon>
        <taxon>Clostridia</taxon>
        <taxon>Eubacteriales</taxon>
        <taxon>Eubacteriaceae</taxon>
        <taxon>Eubacterium</taxon>
    </lineage>
</organism>
<gene>
    <name evidence="10" type="primary">dacA</name>
    <name evidence="13" type="ORF">SAMN04515656_104174</name>
</gene>
<evidence type="ECO:0000313" key="14">
    <source>
        <dbReference type="Proteomes" id="UP000199394"/>
    </source>
</evidence>
<comment type="catalytic activity">
    <reaction evidence="1 10">
        <text>2 ATP = 3',3'-c-di-AMP + 2 diphosphate</text>
        <dbReference type="Rhea" id="RHEA:35655"/>
        <dbReference type="ChEBI" id="CHEBI:30616"/>
        <dbReference type="ChEBI" id="CHEBI:33019"/>
        <dbReference type="ChEBI" id="CHEBI:71500"/>
        <dbReference type="EC" id="2.7.7.85"/>
    </reaction>
</comment>
<dbReference type="PANTHER" id="PTHR34185:SF1">
    <property type="entry name" value="DIADENYLATE CYCLASE"/>
    <property type="match status" value="1"/>
</dbReference>
<evidence type="ECO:0000256" key="2">
    <source>
        <dbReference type="ARBA" id="ARBA00022475"/>
    </source>
</evidence>
<dbReference type="Pfam" id="PF19293">
    <property type="entry name" value="CdaA_N"/>
    <property type="match status" value="1"/>
</dbReference>
<dbReference type="EC" id="2.7.7.85" evidence="10"/>
<dbReference type="InterPro" id="IPR014046">
    <property type="entry name" value="C-di-AMP_synthase"/>
</dbReference>
<dbReference type="PROSITE" id="PS51794">
    <property type="entry name" value="DAC"/>
    <property type="match status" value="1"/>
</dbReference>
<feature type="region of interest" description="Disordered" evidence="11">
    <location>
        <begin position="257"/>
        <end position="285"/>
    </location>
</feature>
<dbReference type="OrthoDB" id="9807385at2"/>
<evidence type="ECO:0000256" key="4">
    <source>
        <dbReference type="ARBA" id="ARBA00022692"/>
    </source>
</evidence>
<feature type="transmembrane region" description="Helical" evidence="10">
    <location>
        <begin position="71"/>
        <end position="87"/>
    </location>
</feature>
<dbReference type="RefSeq" id="WP_090305362.1">
    <property type="nucleotide sequence ID" value="NZ_FNRK01000004.1"/>
</dbReference>
<keyword evidence="14" id="KW-1185">Reference proteome</keyword>
<evidence type="ECO:0000256" key="8">
    <source>
        <dbReference type="ARBA" id="ARBA00022989"/>
    </source>
</evidence>
<keyword evidence="5 10" id="KW-0548">Nucleotidyltransferase</keyword>
<evidence type="ECO:0000256" key="6">
    <source>
        <dbReference type="ARBA" id="ARBA00022741"/>
    </source>
</evidence>
<evidence type="ECO:0000256" key="11">
    <source>
        <dbReference type="SAM" id="MobiDB-lite"/>
    </source>
</evidence>
<evidence type="ECO:0000256" key="9">
    <source>
        <dbReference type="ARBA" id="ARBA00023136"/>
    </source>
</evidence>
<dbReference type="NCBIfam" id="TIGR00159">
    <property type="entry name" value="diadenylate cyclase CdaA"/>
    <property type="match status" value="1"/>
</dbReference>
<evidence type="ECO:0000256" key="10">
    <source>
        <dbReference type="HAMAP-Rule" id="MF_01499"/>
    </source>
</evidence>
<dbReference type="HAMAP" id="MF_01499">
    <property type="entry name" value="DacA"/>
    <property type="match status" value="1"/>
</dbReference>
<keyword evidence="6 10" id="KW-0547">Nucleotide-binding</keyword>
<dbReference type="PANTHER" id="PTHR34185">
    <property type="entry name" value="DIADENYLATE CYCLASE"/>
    <property type="match status" value="1"/>
</dbReference>
<dbReference type="SUPFAM" id="SSF143597">
    <property type="entry name" value="YojJ-like"/>
    <property type="match status" value="1"/>
</dbReference>
<dbReference type="GO" id="GO:0005524">
    <property type="term" value="F:ATP binding"/>
    <property type="evidence" value="ECO:0007669"/>
    <property type="project" value="UniProtKB-UniRule"/>
</dbReference>
<comment type="caution">
    <text evidence="10">Lacks conserved residue(s) required for the propagation of feature annotation.</text>
</comment>
<dbReference type="EMBL" id="FNRK01000004">
    <property type="protein sequence ID" value="SEA16703.1"/>
    <property type="molecule type" value="Genomic_DNA"/>
</dbReference>
<dbReference type="GO" id="GO:0006171">
    <property type="term" value="P:cAMP biosynthetic process"/>
    <property type="evidence" value="ECO:0007669"/>
    <property type="project" value="InterPro"/>
</dbReference>
<feature type="transmembrane region" description="Helical" evidence="10">
    <location>
        <begin position="12"/>
        <end position="34"/>
    </location>
</feature>
<dbReference type="FunFam" id="3.40.1700.10:FF:000002">
    <property type="entry name" value="Diadenylate cyclase"/>
    <property type="match status" value="1"/>
</dbReference>
<dbReference type="InterPro" id="IPR034701">
    <property type="entry name" value="CdaA"/>
</dbReference>
<evidence type="ECO:0000256" key="7">
    <source>
        <dbReference type="ARBA" id="ARBA00022840"/>
    </source>
</evidence>
<feature type="domain" description="DAC" evidence="12">
    <location>
        <begin position="84"/>
        <end position="247"/>
    </location>
</feature>
<evidence type="ECO:0000256" key="3">
    <source>
        <dbReference type="ARBA" id="ARBA00022679"/>
    </source>
</evidence>
<evidence type="ECO:0000259" key="12">
    <source>
        <dbReference type="PROSITE" id="PS51794"/>
    </source>
</evidence>
<reference evidence="13 14" key="1">
    <citation type="submission" date="2016-10" db="EMBL/GenBank/DDBJ databases">
        <authorList>
            <person name="de Groot N.N."/>
        </authorList>
    </citation>
    <scope>NUCLEOTIDE SEQUENCE [LARGE SCALE GENOMIC DNA]</scope>
    <source>
        <strain evidence="13 14">SR12</strain>
    </source>
</reference>
<keyword evidence="2 10" id="KW-1003">Cell membrane</keyword>
<comment type="function">
    <text evidence="10">Catalyzes the condensation of 2 ATP molecules into cyclic di-AMP (c-di-AMP), a second messenger used to regulate differing processes in different bacteria.</text>
</comment>
<keyword evidence="4 10" id="KW-0812">Transmembrane</keyword>
<dbReference type="InterPro" id="IPR050338">
    <property type="entry name" value="DisA"/>
</dbReference>
<dbReference type="PIRSF" id="PIRSF004793">
    <property type="entry name" value="UCP004793"/>
    <property type="match status" value="1"/>
</dbReference>
<dbReference type="InterPro" id="IPR036888">
    <property type="entry name" value="DNA_integrity_DisA_N_sf"/>
</dbReference>
<sequence>MEELLVYIQSRVTFVNIIEVAIIAFLIYEVLMWIRGTQAEQVAKGIFVLLILAPLSSWLGFTTLSYLLNNLFTWAFIIFVVVFQPELRSALEQIGNRGFFDRFTKTKDKVKIEKDIREITEAVEHLSGGQIGALIVCEMNTGLNDIVGTGIVLNSDISTELLENIFTPNRPLHDGAVIIDLKNGKIRAAGCLLPLTDNRKLDSELGTRHRAGIGISEKSDALTIIVSEETGIISYTERGGITRMLTSEDLEILLQDRFTKNEDDEEDDKKGSIFGRKHDESKEKA</sequence>
<dbReference type="AlphaFoldDB" id="A0A1H3YYN4"/>
<comment type="subunit">
    <text evidence="10">Probably a homodimer.</text>
</comment>
<dbReference type="Gene3D" id="3.40.1700.10">
    <property type="entry name" value="DNA integrity scanning protein, DisA, N-terminal domain"/>
    <property type="match status" value="1"/>
</dbReference>
<evidence type="ECO:0000313" key="13">
    <source>
        <dbReference type="EMBL" id="SEA16703.1"/>
    </source>
</evidence>
<dbReference type="GO" id="GO:0004016">
    <property type="term" value="F:adenylate cyclase activity"/>
    <property type="evidence" value="ECO:0007669"/>
    <property type="project" value="UniProtKB-UniRule"/>
</dbReference>
<keyword evidence="7 10" id="KW-0067">ATP-binding</keyword>
<evidence type="ECO:0000256" key="5">
    <source>
        <dbReference type="ARBA" id="ARBA00022695"/>
    </source>
</evidence>
<accession>A0A1H3YYN4</accession>
<dbReference type="Pfam" id="PF02457">
    <property type="entry name" value="DAC"/>
    <property type="match status" value="1"/>
</dbReference>
<feature type="compositionally biased region" description="Basic and acidic residues" evidence="11">
    <location>
        <begin position="268"/>
        <end position="285"/>
    </location>
</feature>
<dbReference type="Proteomes" id="UP000199394">
    <property type="component" value="Unassembled WGS sequence"/>
</dbReference>
<dbReference type="STRING" id="81409.SAMN04515656_104174"/>
<keyword evidence="9 10" id="KW-0472">Membrane</keyword>
<dbReference type="GO" id="GO:0106408">
    <property type="term" value="F:diadenylate cyclase activity"/>
    <property type="evidence" value="ECO:0007669"/>
    <property type="project" value="UniProtKB-EC"/>
</dbReference>
<comment type="similarity">
    <text evidence="10">Belongs to the adenylate cyclase family. DacA/CdaA subfamily.</text>
</comment>
<feature type="transmembrane region" description="Helical" evidence="10">
    <location>
        <begin position="46"/>
        <end position="65"/>
    </location>
</feature>
<keyword evidence="8 10" id="KW-1133">Transmembrane helix</keyword>